<dbReference type="EMBL" id="JAIWYP010000002">
    <property type="protein sequence ID" value="KAH3861014.1"/>
    <property type="molecule type" value="Genomic_DNA"/>
</dbReference>
<proteinExistence type="predicted"/>
<evidence type="ECO:0000313" key="1">
    <source>
        <dbReference type="EMBL" id="KAH3861014.1"/>
    </source>
</evidence>
<sequence>MAAILSHGNPFAAEGDQLYNFITHAYVSQEYVPQILNIDDTGQKLYKDYVAERINGDVSLWAPVKKQNNKNYMSGNLKQTVKILDQSVDLKETKDLCGRLMVLATSNRDIDQKNAIGNYEFTLTPRALFAPDGSILPCNDQSNLIHSLEN</sequence>
<gene>
    <name evidence="1" type="ORF">DPMN_023940</name>
</gene>
<accession>A0A9D4RAD3</accession>
<dbReference type="Proteomes" id="UP000828390">
    <property type="component" value="Unassembled WGS sequence"/>
</dbReference>
<dbReference type="AlphaFoldDB" id="A0A9D4RAD3"/>
<comment type="caution">
    <text evidence="1">The sequence shown here is derived from an EMBL/GenBank/DDBJ whole genome shotgun (WGS) entry which is preliminary data.</text>
</comment>
<organism evidence="1 2">
    <name type="scientific">Dreissena polymorpha</name>
    <name type="common">Zebra mussel</name>
    <name type="synonym">Mytilus polymorpha</name>
    <dbReference type="NCBI Taxonomy" id="45954"/>
    <lineage>
        <taxon>Eukaryota</taxon>
        <taxon>Metazoa</taxon>
        <taxon>Spiralia</taxon>
        <taxon>Lophotrochozoa</taxon>
        <taxon>Mollusca</taxon>
        <taxon>Bivalvia</taxon>
        <taxon>Autobranchia</taxon>
        <taxon>Heteroconchia</taxon>
        <taxon>Euheterodonta</taxon>
        <taxon>Imparidentia</taxon>
        <taxon>Neoheterodontei</taxon>
        <taxon>Myida</taxon>
        <taxon>Dreissenoidea</taxon>
        <taxon>Dreissenidae</taxon>
        <taxon>Dreissena</taxon>
    </lineage>
</organism>
<name>A0A9D4RAD3_DREPO</name>
<reference evidence="1" key="2">
    <citation type="submission" date="2020-11" db="EMBL/GenBank/DDBJ databases">
        <authorList>
            <person name="McCartney M.A."/>
            <person name="Auch B."/>
            <person name="Kono T."/>
            <person name="Mallez S."/>
            <person name="Becker A."/>
            <person name="Gohl D.M."/>
            <person name="Silverstein K.A.T."/>
            <person name="Koren S."/>
            <person name="Bechman K.B."/>
            <person name="Herman A."/>
            <person name="Abrahante J.E."/>
            <person name="Garbe J."/>
        </authorList>
    </citation>
    <scope>NUCLEOTIDE SEQUENCE</scope>
    <source>
        <strain evidence="1">Duluth1</strain>
        <tissue evidence="1">Whole animal</tissue>
    </source>
</reference>
<evidence type="ECO:0000313" key="2">
    <source>
        <dbReference type="Proteomes" id="UP000828390"/>
    </source>
</evidence>
<reference evidence="1" key="1">
    <citation type="journal article" date="2019" name="bioRxiv">
        <title>The Genome of the Zebra Mussel, Dreissena polymorpha: A Resource for Invasive Species Research.</title>
        <authorList>
            <person name="McCartney M.A."/>
            <person name="Auch B."/>
            <person name="Kono T."/>
            <person name="Mallez S."/>
            <person name="Zhang Y."/>
            <person name="Obille A."/>
            <person name="Becker A."/>
            <person name="Abrahante J.E."/>
            <person name="Garbe J."/>
            <person name="Badalamenti J.P."/>
            <person name="Herman A."/>
            <person name="Mangelson H."/>
            <person name="Liachko I."/>
            <person name="Sullivan S."/>
            <person name="Sone E.D."/>
            <person name="Koren S."/>
            <person name="Silverstein K.A.T."/>
            <person name="Beckman K.B."/>
            <person name="Gohl D.M."/>
        </authorList>
    </citation>
    <scope>NUCLEOTIDE SEQUENCE</scope>
    <source>
        <strain evidence="1">Duluth1</strain>
        <tissue evidence="1">Whole animal</tissue>
    </source>
</reference>
<keyword evidence="2" id="KW-1185">Reference proteome</keyword>
<protein>
    <submittedName>
        <fullName evidence="1">Uncharacterized protein</fullName>
    </submittedName>
</protein>